<dbReference type="GO" id="GO:0006310">
    <property type="term" value="P:DNA recombination"/>
    <property type="evidence" value="ECO:0007669"/>
    <property type="project" value="UniProtKB-KW"/>
</dbReference>
<dbReference type="GO" id="GO:0003677">
    <property type="term" value="F:DNA binding"/>
    <property type="evidence" value="ECO:0007669"/>
    <property type="project" value="InterPro"/>
</dbReference>
<dbReference type="AlphaFoldDB" id="A0A9P5U4Y8"/>
<dbReference type="SUPFAM" id="SSF56349">
    <property type="entry name" value="DNA breaking-rejoining enzymes"/>
    <property type="match status" value="1"/>
</dbReference>
<feature type="non-terminal residue" evidence="2">
    <location>
        <position position="1"/>
    </location>
</feature>
<keyword evidence="3" id="KW-1185">Reference proteome</keyword>
<comment type="caution">
    <text evidence="2">The sequence shown here is derived from an EMBL/GenBank/DDBJ whole genome shotgun (WGS) entry which is preliminary data.</text>
</comment>
<gene>
    <name evidence="2" type="ORF">BDP27DRAFT_1229093</name>
</gene>
<evidence type="ECO:0000256" key="1">
    <source>
        <dbReference type="ARBA" id="ARBA00023172"/>
    </source>
</evidence>
<keyword evidence="1" id="KW-0233">DNA recombination</keyword>
<reference evidence="2" key="1">
    <citation type="submission" date="2020-11" db="EMBL/GenBank/DDBJ databases">
        <authorList>
            <consortium name="DOE Joint Genome Institute"/>
            <person name="Ahrendt S."/>
            <person name="Riley R."/>
            <person name="Andreopoulos W."/>
            <person name="Labutti K."/>
            <person name="Pangilinan J."/>
            <person name="Ruiz-Duenas F.J."/>
            <person name="Barrasa J.M."/>
            <person name="Sanchez-Garcia M."/>
            <person name="Camarero S."/>
            <person name="Miyauchi S."/>
            <person name="Serrano A."/>
            <person name="Linde D."/>
            <person name="Babiker R."/>
            <person name="Drula E."/>
            <person name="Ayuso-Fernandez I."/>
            <person name="Pacheco R."/>
            <person name="Padilla G."/>
            <person name="Ferreira P."/>
            <person name="Barriuso J."/>
            <person name="Kellner H."/>
            <person name="Castanera R."/>
            <person name="Alfaro M."/>
            <person name="Ramirez L."/>
            <person name="Pisabarro A.G."/>
            <person name="Kuo A."/>
            <person name="Tritt A."/>
            <person name="Lipzen A."/>
            <person name="He G."/>
            <person name="Yan M."/>
            <person name="Ng V."/>
            <person name="Cullen D."/>
            <person name="Martin F."/>
            <person name="Rosso M.-N."/>
            <person name="Henrissat B."/>
            <person name="Hibbett D."/>
            <person name="Martinez A.T."/>
            <person name="Grigoriev I.V."/>
        </authorList>
    </citation>
    <scope>NUCLEOTIDE SEQUENCE</scope>
    <source>
        <strain evidence="2">AH 40177</strain>
    </source>
</reference>
<dbReference type="OrthoDB" id="3037938at2759"/>
<dbReference type="GO" id="GO:0015074">
    <property type="term" value="P:DNA integration"/>
    <property type="evidence" value="ECO:0007669"/>
    <property type="project" value="InterPro"/>
</dbReference>
<evidence type="ECO:0000313" key="2">
    <source>
        <dbReference type="EMBL" id="KAF9065253.1"/>
    </source>
</evidence>
<proteinExistence type="predicted"/>
<dbReference type="Gene3D" id="1.10.443.10">
    <property type="entry name" value="Intergrase catalytic core"/>
    <property type="match status" value="1"/>
</dbReference>
<protein>
    <submittedName>
        <fullName evidence="2">Uncharacterized protein</fullName>
    </submittedName>
</protein>
<accession>A0A9P5U4Y8</accession>
<dbReference type="Proteomes" id="UP000772434">
    <property type="component" value="Unassembled WGS sequence"/>
</dbReference>
<dbReference type="InterPro" id="IPR011010">
    <property type="entry name" value="DNA_brk_join_enz"/>
</dbReference>
<dbReference type="InterPro" id="IPR013762">
    <property type="entry name" value="Integrase-like_cat_sf"/>
</dbReference>
<dbReference type="EMBL" id="JADNRY010000106">
    <property type="protein sequence ID" value="KAF9065253.1"/>
    <property type="molecule type" value="Genomic_DNA"/>
</dbReference>
<organism evidence="2 3">
    <name type="scientific">Rhodocollybia butyracea</name>
    <dbReference type="NCBI Taxonomy" id="206335"/>
    <lineage>
        <taxon>Eukaryota</taxon>
        <taxon>Fungi</taxon>
        <taxon>Dikarya</taxon>
        <taxon>Basidiomycota</taxon>
        <taxon>Agaricomycotina</taxon>
        <taxon>Agaricomycetes</taxon>
        <taxon>Agaricomycetidae</taxon>
        <taxon>Agaricales</taxon>
        <taxon>Marasmiineae</taxon>
        <taxon>Omphalotaceae</taxon>
        <taxon>Rhodocollybia</taxon>
    </lineage>
</organism>
<sequence>ICLCRALRDWLKISGIRKGYLFPKIYGFNKLGDSETRMDQSEYLTLFRNMLVDIGEDPKLYGVHALRRGGCQWMFRDCRMSLPEVLSWGSWSPNLTHAIILRYLVSDTDILQRPRSSFFDPWAQLNGDECRSCHRRCFCAH</sequence>
<evidence type="ECO:0000313" key="3">
    <source>
        <dbReference type="Proteomes" id="UP000772434"/>
    </source>
</evidence>
<name>A0A9P5U4Y8_9AGAR</name>